<dbReference type="EMBL" id="CM040980">
    <property type="protein sequence ID" value="MCJ8733394.1"/>
    <property type="molecule type" value="Genomic_DNA"/>
</dbReference>
<evidence type="ECO:0000313" key="2">
    <source>
        <dbReference type="Proteomes" id="UP000830395"/>
    </source>
</evidence>
<evidence type="ECO:0000313" key="1">
    <source>
        <dbReference type="EMBL" id="MCJ8733394.1"/>
    </source>
</evidence>
<organism evidence="1 2">
    <name type="scientific">Pangasius djambal</name>
    <dbReference type="NCBI Taxonomy" id="1691987"/>
    <lineage>
        <taxon>Eukaryota</taxon>
        <taxon>Metazoa</taxon>
        <taxon>Chordata</taxon>
        <taxon>Craniata</taxon>
        <taxon>Vertebrata</taxon>
        <taxon>Euteleostomi</taxon>
        <taxon>Actinopterygii</taxon>
        <taxon>Neopterygii</taxon>
        <taxon>Teleostei</taxon>
        <taxon>Ostariophysi</taxon>
        <taxon>Siluriformes</taxon>
        <taxon>Pangasiidae</taxon>
        <taxon>Pangasius</taxon>
    </lineage>
</organism>
<comment type="caution">
    <text evidence="1">The sequence shown here is derived from an EMBL/GenBank/DDBJ whole genome shotgun (WGS) entry which is preliminary data.</text>
</comment>
<gene>
    <name evidence="1" type="ORF">PDJAM_G00222810</name>
</gene>
<accession>A0ACC5YCK9</accession>
<sequence length="119" mass="13044">MLGYGNSRELFGATTASTEGSVICEISQVLTQLLYKSPQLILDFRKLRAGHLSTILKFPMSSTLGRGLIFRKFYHCSIKLGTSVISQESLKEGNSSQMGGQTQNEDALAPTEEERVLEG</sequence>
<proteinExistence type="predicted"/>
<dbReference type="Proteomes" id="UP000830395">
    <property type="component" value="Chromosome 6"/>
</dbReference>
<name>A0ACC5YCK9_9TELE</name>
<keyword evidence="2" id="KW-1185">Reference proteome</keyword>
<protein>
    <submittedName>
        <fullName evidence="1">Uncharacterized protein</fullName>
    </submittedName>
</protein>
<reference evidence="1" key="1">
    <citation type="submission" date="2020-02" db="EMBL/GenBank/DDBJ databases">
        <title>Genome sequencing of the panga catfish, Pangasius djambal.</title>
        <authorList>
            <person name="Wen M."/>
            <person name="Zahm M."/>
            <person name="Roques C."/>
            <person name="Cabau C."/>
            <person name="Klopp C."/>
            <person name="Donnadieu C."/>
            <person name="Jouanno E."/>
            <person name="Avarre J.-C."/>
            <person name="Campet M."/>
            <person name="Ha T."/>
            <person name="Dugue R."/>
            <person name="Lampietro C."/>
            <person name="Louis A."/>
            <person name="Herpin A."/>
            <person name="Echchiki A."/>
            <person name="Berthelot C."/>
            <person name="Parey E."/>
            <person name="Roest-Crollius H."/>
            <person name="Braasch I."/>
            <person name="Postlethwait J.H."/>
            <person name="Bobe J."/>
            <person name="Montfort J."/>
            <person name="Bouchez O."/>
            <person name="Begum T."/>
            <person name="Schartl M."/>
            <person name="Gustiano R."/>
            <person name="Guiguen Y."/>
        </authorList>
    </citation>
    <scope>NUCLEOTIDE SEQUENCE</scope>
    <source>
        <strain evidence="1">Pdj_M5554</strain>
    </source>
</reference>